<dbReference type="Proteomes" id="UP001221413">
    <property type="component" value="Unassembled WGS sequence"/>
</dbReference>
<protein>
    <submittedName>
        <fullName evidence="1">Uncharacterized protein</fullName>
    </submittedName>
</protein>
<accession>A0AAD6NJ28</accession>
<sequence>MNVNPARCNFGGSQASAARRPVDYVSTNSTFGCGKGAVFSYITQRNITPTDRSEFGNYIEEG</sequence>
<name>A0AAD6NJ28_DREDA</name>
<comment type="caution">
    <text evidence="1">The sequence shown here is derived from an EMBL/GenBank/DDBJ whole genome shotgun (WGS) entry which is preliminary data.</text>
</comment>
<reference evidence="1" key="1">
    <citation type="submission" date="2023-01" db="EMBL/GenBank/DDBJ databases">
        <title>The chitinases involved in constricting ring structure development in the nematode-trapping fungus Drechslerella dactyloides.</title>
        <authorList>
            <person name="Wang R."/>
            <person name="Zhang L."/>
            <person name="Tang P."/>
            <person name="Li S."/>
            <person name="Liang L."/>
        </authorList>
    </citation>
    <scope>NUCLEOTIDE SEQUENCE</scope>
    <source>
        <strain evidence="1">YMF1.00031</strain>
    </source>
</reference>
<evidence type="ECO:0000313" key="1">
    <source>
        <dbReference type="EMBL" id="KAJ6260169.1"/>
    </source>
</evidence>
<proteinExistence type="predicted"/>
<gene>
    <name evidence="1" type="ORF">Dda_4392</name>
</gene>
<organism evidence="1 2">
    <name type="scientific">Drechslerella dactyloides</name>
    <name type="common">Nematode-trapping fungus</name>
    <name type="synonym">Arthrobotrys dactyloides</name>
    <dbReference type="NCBI Taxonomy" id="74499"/>
    <lineage>
        <taxon>Eukaryota</taxon>
        <taxon>Fungi</taxon>
        <taxon>Dikarya</taxon>
        <taxon>Ascomycota</taxon>
        <taxon>Pezizomycotina</taxon>
        <taxon>Orbiliomycetes</taxon>
        <taxon>Orbiliales</taxon>
        <taxon>Orbiliaceae</taxon>
        <taxon>Drechslerella</taxon>
    </lineage>
</organism>
<dbReference type="AlphaFoldDB" id="A0AAD6NJ28"/>
<evidence type="ECO:0000313" key="2">
    <source>
        <dbReference type="Proteomes" id="UP001221413"/>
    </source>
</evidence>
<dbReference type="EMBL" id="JAQGDS010000005">
    <property type="protein sequence ID" value="KAJ6260169.1"/>
    <property type="molecule type" value="Genomic_DNA"/>
</dbReference>
<keyword evidence="2" id="KW-1185">Reference proteome</keyword>